<evidence type="ECO:0000256" key="2">
    <source>
        <dbReference type="SAM" id="Phobius"/>
    </source>
</evidence>
<dbReference type="RefSeq" id="WP_184818370.1">
    <property type="nucleotide sequence ID" value="NZ_JACHMM010000001.1"/>
</dbReference>
<evidence type="ECO:0000313" key="5">
    <source>
        <dbReference type="Proteomes" id="UP000542813"/>
    </source>
</evidence>
<feature type="compositionally biased region" description="Basic residues" evidence="1">
    <location>
        <begin position="11"/>
        <end position="20"/>
    </location>
</feature>
<keyword evidence="2" id="KW-0472">Membrane</keyword>
<feature type="transmembrane region" description="Helical" evidence="2">
    <location>
        <begin position="32"/>
        <end position="51"/>
    </location>
</feature>
<keyword evidence="2" id="KW-1133">Transmembrane helix</keyword>
<name>A0A7W9GKQ4_9ACTN</name>
<feature type="region of interest" description="Disordered" evidence="1">
    <location>
        <begin position="1"/>
        <end position="20"/>
    </location>
</feature>
<accession>A0A7W9GKQ4</accession>
<feature type="domain" description="TadE-like" evidence="3">
    <location>
        <begin position="26"/>
        <end position="68"/>
    </location>
</feature>
<evidence type="ECO:0000259" key="3">
    <source>
        <dbReference type="Pfam" id="PF07811"/>
    </source>
</evidence>
<reference evidence="4 5" key="1">
    <citation type="submission" date="2020-08" db="EMBL/GenBank/DDBJ databases">
        <title>Sequencing the genomes of 1000 actinobacteria strains.</title>
        <authorList>
            <person name="Klenk H.-P."/>
        </authorList>
    </citation>
    <scope>NUCLEOTIDE SEQUENCE [LARGE SCALE GENOMIC DNA]</scope>
    <source>
        <strain evidence="4 5">DSM 102122</strain>
    </source>
</reference>
<comment type="caution">
    <text evidence="4">The sequence shown here is derived from an EMBL/GenBank/DDBJ whole genome shotgun (WGS) entry which is preliminary data.</text>
</comment>
<dbReference type="EMBL" id="JACHMM010000001">
    <property type="protein sequence ID" value="MBB5785550.1"/>
    <property type="molecule type" value="Genomic_DNA"/>
</dbReference>
<dbReference type="Proteomes" id="UP000542813">
    <property type="component" value="Unassembled WGS sequence"/>
</dbReference>
<proteinExistence type="predicted"/>
<dbReference type="Pfam" id="PF07811">
    <property type="entry name" value="TadE"/>
    <property type="match status" value="1"/>
</dbReference>
<organism evidence="4 5">
    <name type="scientific">Jiangella mangrovi</name>
    <dbReference type="NCBI Taxonomy" id="1524084"/>
    <lineage>
        <taxon>Bacteria</taxon>
        <taxon>Bacillati</taxon>
        <taxon>Actinomycetota</taxon>
        <taxon>Actinomycetes</taxon>
        <taxon>Jiangellales</taxon>
        <taxon>Jiangellaceae</taxon>
        <taxon>Jiangella</taxon>
    </lineage>
</organism>
<keyword evidence="2" id="KW-0812">Transmembrane</keyword>
<evidence type="ECO:0000256" key="1">
    <source>
        <dbReference type="SAM" id="MobiDB-lite"/>
    </source>
</evidence>
<keyword evidence="5" id="KW-1185">Reference proteome</keyword>
<evidence type="ECO:0000313" key="4">
    <source>
        <dbReference type="EMBL" id="MBB5785550.1"/>
    </source>
</evidence>
<gene>
    <name evidence="4" type="ORF">HD601_000125</name>
</gene>
<protein>
    <submittedName>
        <fullName evidence="4">Flp pilus assembly protein TadG</fullName>
    </submittedName>
</protein>
<sequence length="147" mass="15646">MTRTAAVAGSRRARARGRLRSRPERGASSIELALYTPLMFLIIFIIVQFSLTWHGNQIAAAAAREAARTARIGGGTPAALAAAEVRGREYAEAVGNGHLVITSIDAVAVGDNVRITVRGRSTEIINNLAPEVSQTIEGPIEQFVPDL</sequence>
<dbReference type="AlphaFoldDB" id="A0A7W9GKQ4"/>
<feature type="compositionally biased region" description="Low complexity" evidence="1">
    <location>
        <begin position="1"/>
        <end position="10"/>
    </location>
</feature>
<dbReference type="InterPro" id="IPR012495">
    <property type="entry name" value="TadE-like_dom"/>
</dbReference>